<reference evidence="2 3" key="1">
    <citation type="submission" date="2023-07" db="EMBL/GenBank/DDBJ databases">
        <title>Sequencing the genomes of 1000 actinobacteria strains.</title>
        <authorList>
            <person name="Klenk H.-P."/>
        </authorList>
    </citation>
    <scope>NUCLEOTIDE SEQUENCE [LARGE SCALE GENOMIC DNA]</scope>
    <source>
        <strain evidence="2 3">DSM 44109</strain>
    </source>
</reference>
<comment type="caution">
    <text evidence="2">The sequence shown here is derived from an EMBL/GenBank/DDBJ whole genome shotgun (WGS) entry which is preliminary data.</text>
</comment>
<organism evidence="2 3">
    <name type="scientific">Streptosporangium brasiliense</name>
    <dbReference type="NCBI Taxonomy" id="47480"/>
    <lineage>
        <taxon>Bacteria</taxon>
        <taxon>Bacillati</taxon>
        <taxon>Actinomycetota</taxon>
        <taxon>Actinomycetes</taxon>
        <taxon>Streptosporangiales</taxon>
        <taxon>Streptosporangiaceae</taxon>
        <taxon>Streptosporangium</taxon>
    </lineage>
</organism>
<gene>
    <name evidence="2" type="ORF">J2S55_006240</name>
</gene>
<dbReference type="EMBL" id="JAUSRB010000002">
    <property type="protein sequence ID" value="MDP9866974.1"/>
    <property type="molecule type" value="Genomic_DNA"/>
</dbReference>
<keyword evidence="2" id="KW-0645">Protease</keyword>
<feature type="transmembrane region" description="Helical" evidence="1">
    <location>
        <begin position="106"/>
        <end position="126"/>
    </location>
</feature>
<feature type="transmembrane region" description="Helical" evidence="1">
    <location>
        <begin position="146"/>
        <end position="166"/>
    </location>
</feature>
<keyword evidence="1" id="KW-1133">Transmembrane helix</keyword>
<feature type="transmembrane region" description="Helical" evidence="1">
    <location>
        <begin position="41"/>
        <end position="62"/>
    </location>
</feature>
<name>A0ABT9RE12_9ACTN</name>
<dbReference type="EC" id="3.4.13.22" evidence="2"/>
<feature type="transmembrane region" description="Helical" evidence="1">
    <location>
        <begin position="336"/>
        <end position="358"/>
    </location>
</feature>
<feature type="transmembrane region" description="Helical" evidence="1">
    <location>
        <begin position="74"/>
        <end position="94"/>
    </location>
</feature>
<dbReference type="RefSeq" id="WP_306868188.1">
    <property type="nucleotide sequence ID" value="NZ_JAUSRB010000002.1"/>
</dbReference>
<keyword evidence="1" id="KW-0472">Membrane</keyword>
<evidence type="ECO:0000256" key="1">
    <source>
        <dbReference type="SAM" id="Phobius"/>
    </source>
</evidence>
<keyword evidence="3" id="KW-1185">Reference proteome</keyword>
<accession>A0ABT9RE12</accession>
<feature type="transmembrane region" description="Helical" evidence="1">
    <location>
        <begin position="203"/>
        <end position="225"/>
    </location>
</feature>
<keyword evidence="2" id="KW-0378">Hydrolase</keyword>
<protein>
    <submittedName>
        <fullName evidence="2">D-alanyl-D-alanine dipeptidase</fullName>
        <ecNumber evidence="2">3.4.13.22</ecNumber>
    </submittedName>
</protein>
<dbReference type="Proteomes" id="UP001230426">
    <property type="component" value="Unassembled WGS sequence"/>
</dbReference>
<evidence type="ECO:0000313" key="2">
    <source>
        <dbReference type="EMBL" id="MDP9866974.1"/>
    </source>
</evidence>
<sequence>MVVEHLEVMMTAPADSQAPGGPWPLSGDPGWTARWRRWPLWAPYAAAAWGVLYAAVQVAWVVTGTALPFANRPLPPAAQLALAGLAVLAAGACLAGTRVRGGPGRVAVGAALSAVIPVFVLGTFGAPVEFVFLISGSGVESGGAGLTHLLLDTAGAGLLLVTGLSFRRRLRGRCPRCGRAHSGGIDGPLAHPAASTASVRVRVAVYAGMCGLLPWAITKTVWTLGGDALGITARQWRESSAGGSGLVRALASVGVDFTVLAAMLAWFLMLGLMYPWGQVFPRWTLPLSGRRVPRLLPLIPAWLTGVTLALYGTALTVTGAVLLAGGKGLSSGGGTVSPWMIEFGGLAFAGLGIGLLVAARSYAARTRPVCAVAGTPDRTRTAPEAG</sequence>
<keyword evidence="2" id="KW-0224">Dipeptidase</keyword>
<feature type="transmembrane region" description="Helical" evidence="1">
    <location>
        <begin position="295"/>
        <end position="324"/>
    </location>
</feature>
<evidence type="ECO:0000313" key="3">
    <source>
        <dbReference type="Proteomes" id="UP001230426"/>
    </source>
</evidence>
<feature type="transmembrane region" description="Helical" evidence="1">
    <location>
        <begin position="245"/>
        <end position="274"/>
    </location>
</feature>
<dbReference type="GO" id="GO:0160237">
    <property type="term" value="F:D-Ala-D-Ala dipeptidase activity"/>
    <property type="evidence" value="ECO:0007669"/>
    <property type="project" value="UniProtKB-EC"/>
</dbReference>
<proteinExistence type="predicted"/>
<keyword evidence="1" id="KW-0812">Transmembrane</keyword>